<protein>
    <submittedName>
        <fullName evidence="2">Uncharacterized protein</fullName>
    </submittedName>
</protein>
<proteinExistence type="predicted"/>
<keyword evidence="3" id="KW-1185">Reference proteome</keyword>
<organism evidence="2 3">
    <name type="scientific">Venturia effusa</name>
    <dbReference type="NCBI Taxonomy" id="50376"/>
    <lineage>
        <taxon>Eukaryota</taxon>
        <taxon>Fungi</taxon>
        <taxon>Dikarya</taxon>
        <taxon>Ascomycota</taxon>
        <taxon>Pezizomycotina</taxon>
        <taxon>Dothideomycetes</taxon>
        <taxon>Pleosporomycetidae</taxon>
        <taxon>Venturiales</taxon>
        <taxon>Venturiaceae</taxon>
        <taxon>Venturia</taxon>
    </lineage>
</organism>
<feature type="chain" id="PRO_5022137566" evidence="1">
    <location>
        <begin position="22"/>
        <end position="155"/>
    </location>
</feature>
<dbReference type="Proteomes" id="UP000316270">
    <property type="component" value="Chromosome 1"/>
</dbReference>
<feature type="signal peptide" evidence="1">
    <location>
        <begin position="1"/>
        <end position="21"/>
    </location>
</feature>
<name>A0A517KXR3_9PEZI</name>
<accession>A0A517KXR3</accession>
<reference evidence="2 3" key="1">
    <citation type="submission" date="2019-07" db="EMBL/GenBank/DDBJ databases">
        <title>Finished genome of Venturia effusa.</title>
        <authorList>
            <person name="Young C.A."/>
            <person name="Cox M.P."/>
            <person name="Ganley A.R.D."/>
            <person name="David W.J."/>
        </authorList>
    </citation>
    <scope>NUCLEOTIDE SEQUENCE [LARGE SCALE GENOMIC DNA]</scope>
    <source>
        <strain evidence="3">albino</strain>
    </source>
</reference>
<dbReference type="EMBL" id="CP042185">
    <property type="protein sequence ID" value="QDS68172.1"/>
    <property type="molecule type" value="Genomic_DNA"/>
</dbReference>
<sequence length="155" mass="17220">MHIPPYLLATLLTLAPTSVYASGYGCSHFKATYQMPCNQITHHCSAGDLDATVPLQVLDAFDKLKKDFAAWAGIFEQGGECGGYCTKNYYFTPKGFTGQTWATDCIAGRMRTQERWKTPAPPPPPFLQKLNDERDCDVHCSGGYGRTCVWFFGEC</sequence>
<evidence type="ECO:0000313" key="2">
    <source>
        <dbReference type="EMBL" id="QDS68172.1"/>
    </source>
</evidence>
<evidence type="ECO:0000313" key="3">
    <source>
        <dbReference type="Proteomes" id="UP000316270"/>
    </source>
</evidence>
<dbReference type="AlphaFoldDB" id="A0A517KXR3"/>
<gene>
    <name evidence="2" type="ORF">FKW77_010435</name>
</gene>
<evidence type="ECO:0000256" key="1">
    <source>
        <dbReference type="SAM" id="SignalP"/>
    </source>
</evidence>
<keyword evidence="1" id="KW-0732">Signal</keyword>